<dbReference type="InterPro" id="IPR008538">
    <property type="entry name" value="Uma2"/>
</dbReference>
<dbReference type="Proteomes" id="UP001178662">
    <property type="component" value="Chromosome"/>
</dbReference>
<dbReference type="InterPro" id="IPR012296">
    <property type="entry name" value="Nuclease_put_TT1808"/>
</dbReference>
<accession>A0AA95EUD5</accession>
<dbReference type="InterPro" id="IPR011335">
    <property type="entry name" value="Restrct_endonuc-II-like"/>
</dbReference>
<dbReference type="EMBL" id="CP119317">
    <property type="protein sequence ID" value="WEK53623.1"/>
    <property type="molecule type" value="Genomic_DNA"/>
</dbReference>
<keyword evidence="2" id="KW-0540">Nuclease</keyword>
<feature type="domain" description="Putative restriction endonuclease" evidence="1">
    <location>
        <begin position="20"/>
        <end position="176"/>
    </location>
</feature>
<dbReference type="GO" id="GO:0004519">
    <property type="term" value="F:endonuclease activity"/>
    <property type="evidence" value="ECO:0007669"/>
    <property type="project" value="UniProtKB-KW"/>
</dbReference>
<protein>
    <submittedName>
        <fullName evidence="2">Uma2 family endonuclease</fullName>
    </submittedName>
</protein>
<dbReference type="PANTHER" id="PTHR34107:SF4">
    <property type="entry name" value="SLL1222 PROTEIN"/>
    <property type="match status" value="1"/>
</dbReference>
<gene>
    <name evidence="2" type="ORF">P0Y55_13690</name>
</gene>
<proteinExistence type="predicted"/>
<dbReference type="PANTHER" id="PTHR34107">
    <property type="entry name" value="SLL0198 PROTEIN-RELATED"/>
    <property type="match status" value="1"/>
</dbReference>
<organism evidence="2 3">
    <name type="scientific">Candidatus Cohnella colombiensis</name>
    <dbReference type="NCBI Taxonomy" id="3121368"/>
    <lineage>
        <taxon>Bacteria</taxon>
        <taxon>Bacillati</taxon>
        <taxon>Bacillota</taxon>
        <taxon>Bacilli</taxon>
        <taxon>Bacillales</taxon>
        <taxon>Paenibacillaceae</taxon>
        <taxon>Cohnella</taxon>
    </lineage>
</organism>
<dbReference type="Gene3D" id="3.90.1570.10">
    <property type="entry name" value="tt1808, chain A"/>
    <property type="match status" value="1"/>
</dbReference>
<sequence>MSGNQDDKNRIKEQSVTYEVYAAMPEDGYRYEIFDGELEMMSPGPSVVHQGIVGKLQFILRNTCHSEYTILIAPLDVILSPTNVVQPDLLMIHNTRLNLVTMRGVEGAPDLVVEIISPGSRSRDKVKKLRIYVQHGIPEYWIIDSESRVLEQYLLAGDHYELGNLFEGDDPVISDKLPCVSFIISDLFKDTVVQKLLSSN</sequence>
<dbReference type="CDD" id="cd06260">
    <property type="entry name" value="DUF820-like"/>
    <property type="match status" value="1"/>
</dbReference>
<reference evidence="2" key="1">
    <citation type="submission" date="2023-03" db="EMBL/GenBank/DDBJ databases">
        <title>Andean soil-derived lignocellulolytic bacterial consortium as a source of novel taxa and putative plastic-active enzymes.</title>
        <authorList>
            <person name="Diaz-Garcia L."/>
            <person name="Chuvochina M."/>
            <person name="Feuerriegel G."/>
            <person name="Bunk B."/>
            <person name="Sproer C."/>
            <person name="Streit W.R."/>
            <person name="Rodriguez L.M."/>
            <person name="Overmann J."/>
            <person name="Jimenez D.J."/>
        </authorList>
    </citation>
    <scope>NUCLEOTIDE SEQUENCE</scope>
    <source>
        <strain evidence="2">MAG 2441</strain>
    </source>
</reference>
<evidence type="ECO:0000313" key="2">
    <source>
        <dbReference type="EMBL" id="WEK53623.1"/>
    </source>
</evidence>
<dbReference type="AlphaFoldDB" id="A0AA95EUD5"/>
<evidence type="ECO:0000313" key="3">
    <source>
        <dbReference type="Proteomes" id="UP001178662"/>
    </source>
</evidence>
<dbReference type="SUPFAM" id="SSF52980">
    <property type="entry name" value="Restriction endonuclease-like"/>
    <property type="match status" value="1"/>
</dbReference>
<dbReference type="Pfam" id="PF05685">
    <property type="entry name" value="Uma2"/>
    <property type="match status" value="1"/>
</dbReference>
<name>A0AA95EUD5_9BACL</name>
<keyword evidence="2" id="KW-0378">Hydrolase</keyword>
<evidence type="ECO:0000259" key="1">
    <source>
        <dbReference type="Pfam" id="PF05685"/>
    </source>
</evidence>
<keyword evidence="3" id="KW-1185">Reference proteome</keyword>
<keyword evidence="2" id="KW-0255">Endonuclease</keyword>